<name>A0ABS5C5E2_9BACT</name>
<accession>A0ABS5C5E2</accession>
<evidence type="ECO:0000313" key="2">
    <source>
        <dbReference type="Proteomes" id="UP000676565"/>
    </source>
</evidence>
<dbReference type="EMBL" id="JAGKQQ010000002">
    <property type="protein sequence ID" value="MBP3961065.1"/>
    <property type="molecule type" value="Genomic_DNA"/>
</dbReference>
<dbReference type="RefSeq" id="WP_210663692.1">
    <property type="nucleotide sequence ID" value="NZ_JAGKQQ010000002.1"/>
</dbReference>
<proteinExistence type="predicted"/>
<reference evidence="1 2" key="1">
    <citation type="submission" date="2021-04" db="EMBL/GenBank/DDBJ databases">
        <authorList>
            <person name="Ivanova A."/>
        </authorList>
    </citation>
    <scope>NUCLEOTIDE SEQUENCE [LARGE SCALE GENOMIC DNA]</scope>
    <source>
        <strain evidence="1 2">G18</strain>
    </source>
</reference>
<comment type="caution">
    <text evidence="1">The sequence shown here is derived from an EMBL/GenBank/DDBJ whole genome shotgun (WGS) entry which is preliminary data.</text>
</comment>
<gene>
    <name evidence="1" type="ORF">J8F10_38075</name>
</gene>
<keyword evidence="2" id="KW-1185">Reference proteome</keyword>
<evidence type="ECO:0000313" key="1">
    <source>
        <dbReference type="EMBL" id="MBP3961065.1"/>
    </source>
</evidence>
<protein>
    <recommendedName>
        <fullName evidence="3">Transcriptional regulator</fullName>
    </recommendedName>
</protein>
<evidence type="ECO:0008006" key="3">
    <source>
        <dbReference type="Google" id="ProtNLM"/>
    </source>
</evidence>
<dbReference type="Proteomes" id="UP000676565">
    <property type="component" value="Unassembled WGS sequence"/>
</dbReference>
<sequence length="104" mass="11774">MPVRPTSHFDWQVLRTVKRSKKPPVGRTLRLVPNRKTKDGSFLTELVEDGLLERLTGDATAPFDATYALTEKGKFAAEYGEYEYQMRPKAPVPTAPAPKERKAR</sequence>
<organism evidence="1 2">
    <name type="scientific">Gemmata palustris</name>
    <dbReference type="NCBI Taxonomy" id="2822762"/>
    <lineage>
        <taxon>Bacteria</taxon>
        <taxon>Pseudomonadati</taxon>
        <taxon>Planctomycetota</taxon>
        <taxon>Planctomycetia</taxon>
        <taxon>Gemmatales</taxon>
        <taxon>Gemmataceae</taxon>
        <taxon>Gemmata</taxon>
    </lineage>
</organism>